<reference evidence="1 2" key="1">
    <citation type="submission" date="2017-07" db="EMBL/GenBank/DDBJ databases">
        <title>Tamlnaduibacter salinus (Mi-7) genome sequencing.</title>
        <authorList>
            <person name="Verma A."/>
            <person name="Krishnamurthi S."/>
        </authorList>
    </citation>
    <scope>NUCLEOTIDE SEQUENCE [LARGE SCALE GENOMIC DNA]</scope>
    <source>
        <strain evidence="1 2">Mi-7</strain>
    </source>
</reference>
<sequence length="88" mass="9911">MDNMKARCWYGAHMPLLALEDDARALAQLWLRQMIDLTESSSRLLQTQVKEAWFSRPKDAKGDVSLYFSDIPVGIYRAGLLPTPDGIG</sequence>
<organism evidence="1 2">
    <name type="scientific">Tamilnaduibacter salinus</name>
    <dbReference type="NCBI Taxonomy" id="1484056"/>
    <lineage>
        <taxon>Bacteria</taxon>
        <taxon>Pseudomonadati</taxon>
        <taxon>Pseudomonadota</taxon>
        <taxon>Gammaproteobacteria</taxon>
        <taxon>Pseudomonadales</taxon>
        <taxon>Marinobacteraceae</taxon>
        <taxon>Tamilnaduibacter</taxon>
    </lineage>
</organism>
<dbReference type="Pfam" id="PF09481">
    <property type="entry name" value="CRISPR_Cse1"/>
    <property type="match status" value="1"/>
</dbReference>
<proteinExistence type="predicted"/>
<dbReference type="Proteomes" id="UP000218332">
    <property type="component" value="Unassembled WGS sequence"/>
</dbReference>
<dbReference type="RefSeq" id="WP_095612447.1">
    <property type="nucleotide sequence ID" value="NZ_NMPM01000182.1"/>
</dbReference>
<protein>
    <submittedName>
        <fullName evidence="1">Uncharacterized protein</fullName>
    </submittedName>
</protein>
<dbReference type="InterPro" id="IPR013381">
    <property type="entry name" value="CRISPR-assoc_prot_Cse1"/>
</dbReference>
<dbReference type="EMBL" id="NMPM01000182">
    <property type="protein sequence ID" value="PAV24435.1"/>
    <property type="molecule type" value="Genomic_DNA"/>
</dbReference>
<accession>A0A2A2HZW6</accession>
<name>A0A2A2HZW6_9GAMM</name>
<evidence type="ECO:0000313" key="1">
    <source>
        <dbReference type="EMBL" id="PAV24435.1"/>
    </source>
</evidence>
<comment type="caution">
    <text evidence="1">The sequence shown here is derived from an EMBL/GenBank/DDBJ whole genome shotgun (WGS) entry which is preliminary data.</text>
</comment>
<evidence type="ECO:0000313" key="2">
    <source>
        <dbReference type="Proteomes" id="UP000218332"/>
    </source>
</evidence>
<dbReference type="AlphaFoldDB" id="A0A2A2HZW6"/>
<keyword evidence="2" id="KW-1185">Reference proteome</keyword>
<gene>
    <name evidence="1" type="ORF">CF392_16295</name>
</gene>